<sequence length="363" mass="39820">MPHPSQESVDRLKRKRTTLRAATTKVINEIGALLTSDPTEIGADEGPADGPIKGSYPPYLPELPELRVIIEEASGVEEPAEGDDGVSLLGQRDEDSAATEDRLLMHLWRTCTIKETFMGRDGRPAQLDDLRGTTNLVPAPKMLTVSLLTLSLVAYASAVATVTDANNFMDAVLHTRIPALITSEPILFPFATIPPFNFTVAGTNILTNRELQVNVSRGEIRGFSTEVKRVGDCMPPVLREGKTSIRCTLNFTGINATFDTHTRGDNIVASDKNIWVRASVIDTTGEFEAVAERGKQGNVHTFLVDKIHVKVKNDKALSLNDKRKKKFRQHFEDKVLTVLPQIFYGAYLHLLGAAVGSVPFPHV</sequence>
<protein>
    <submittedName>
        <fullName evidence="1">Uncharacterized protein</fullName>
    </submittedName>
</protein>
<accession>A0AC60NZB0</accession>
<name>A0AC60NZB0_IXOPE</name>
<evidence type="ECO:0000313" key="1">
    <source>
        <dbReference type="EMBL" id="KAG0412244.1"/>
    </source>
</evidence>
<keyword evidence="2" id="KW-1185">Reference proteome</keyword>
<gene>
    <name evidence="1" type="ORF">HPB47_010604</name>
</gene>
<evidence type="ECO:0000313" key="2">
    <source>
        <dbReference type="Proteomes" id="UP000805193"/>
    </source>
</evidence>
<comment type="caution">
    <text evidence="1">The sequence shown here is derived from an EMBL/GenBank/DDBJ whole genome shotgun (WGS) entry which is preliminary data.</text>
</comment>
<proteinExistence type="predicted"/>
<dbReference type="Proteomes" id="UP000805193">
    <property type="component" value="Unassembled WGS sequence"/>
</dbReference>
<reference evidence="1 2" key="1">
    <citation type="journal article" date="2020" name="Cell">
        <title>Large-Scale Comparative Analyses of Tick Genomes Elucidate Their Genetic Diversity and Vector Capacities.</title>
        <authorList>
            <consortium name="Tick Genome and Microbiome Consortium (TIGMIC)"/>
            <person name="Jia N."/>
            <person name="Wang J."/>
            <person name="Shi W."/>
            <person name="Du L."/>
            <person name="Sun Y."/>
            <person name="Zhan W."/>
            <person name="Jiang J.F."/>
            <person name="Wang Q."/>
            <person name="Zhang B."/>
            <person name="Ji P."/>
            <person name="Bell-Sakyi L."/>
            <person name="Cui X.M."/>
            <person name="Yuan T.T."/>
            <person name="Jiang B.G."/>
            <person name="Yang W.F."/>
            <person name="Lam T.T."/>
            <person name="Chang Q.C."/>
            <person name="Ding S.J."/>
            <person name="Wang X.J."/>
            <person name="Zhu J.G."/>
            <person name="Ruan X.D."/>
            <person name="Zhao L."/>
            <person name="Wei J.T."/>
            <person name="Ye R.Z."/>
            <person name="Que T.C."/>
            <person name="Du C.H."/>
            <person name="Zhou Y.H."/>
            <person name="Cheng J.X."/>
            <person name="Dai P.F."/>
            <person name="Guo W.B."/>
            <person name="Han X.H."/>
            <person name="Huang E.J."/>
            <person name="Li L.F."/>
            <person name="Wei W."/>
            <person name="Gao Y.C."/>
            <person name="Liu J.Z."/>
            <person name="Shao H.Z."/>
            <person name="Wang X."/>
            <person name="Wang C.C."/>
            <person name="Yang T.C."/>
            <person name="Huo Q.B."/>
            <person name="Li W."/>
            <person name="Chen H.Y."/>
            <person name="Chen S.E."/>
            <person name="Zhou L.G."/>
            <person name="Ni X.B."/>
            <person name="Tian J.H."/>
            <person name="Sheng Y."/>
            <person name="Liu T."/>
            <person name="Pan Y.S."/>
            <person name="Xia L.Y."/>
            <person name="Li J."/>
            <person name="Zhao F."/>
            <person name="Cao W.C."/>
        </authorList>
    </citation>
    <scope>NUCLEOTIDE SEQUENCE [LARGE SCALE GENOMIC DNA]</scope>
    <source>
        <strain evidence="1">Iper-2018</strain>
    </source>
</reference>
<organism evidence="1 2">
    <name type="scientific">Ixodes persulcatus</name>
    <name type="common">Taiga tick</name>
    <dbReference type="NCBI Taxonomy" id="34615"/>
    <lineage>
        <taxon>Eukaryota</taxon>
        <taxon>Metazoa</taxon>
        <taxon>Ecdysozoa</taxon>
        <taxon>Arthropoda</taxon>
        <taxon>Chelicerata</taxon>
        <taxon>Arachnida</taxon>
        <taxon>Acari</taxon>
        <taxon>Parasitiformes</taxon>
        <taxon>Ixodida</taxon>
        <taxon>Ixodoidea</taxon>
        <taxon>Ixodidae</taxon>
        <taxon>Ixodinae</taxon>
        <taxon>Ixodes</taxon>
    </lineage>
</organism>
<dbReference type="EMBL" id="JABSTQ010011364">
    <property type="protein sequence ID" value="KAG0412244.1"/>
    <property type="molecule type" value="Genomic_DNA"/>
</dbReference>